<sequence>MTDNESTAEEEETTETDAEVEVETESEAEATVDIEAAEERERSVAELEERISEQQERIEELEDVMLDMSTRSAHDGGTGVCPDCHGPVIKISRWFRSPKIKCTECGNVFHEY</sequence>
<accession>A0A554MV43</accession>
<proteinExistence type="predicted"/>
<feature type="compositionally biased region" description="Acidic residues" evidence="1">
    <location>
        <begin position="1"/>
        <end position="36"/>
    </location>
</feature>
<organism evidence="2 3">
    <name type="scientific">Haloglomus irregulare</name>
    <dbReference type="NCBI Taxonomy" id="2234134"/>
    <lineage>
        <taxon>Archaea</taxon>
        <taxon>Methanobacteriati</taxon>
        <taxon>Methanobacteriota</taxon>
        <taxon>Stenosarchaea group</taxon>
        <taxon>Halobacteria</taxon>
        <taxon>Halobacteriales</taxon>
        <taxon>Natronomonadaceae</taxon>
        <taxon>Haloglomus</taxon>
    </lineage>
</organism>
<gene>
    <name evidence="2" type="ORF">DP107_17205</name>
</gene>
<dbReference type="OrthoDB" id="242188at2157"/>
<evidence type="ECO:0000256" key="1">
    <source>
        <dbReference type="SAM" id="MobiDB-lite"/>
    </source>
</evidence>
<dbReference type="RefSeq" id="WP_144263361.1">
    <property type="nucleotide sequence ID" value="NZ_QMDX01000018.1"/>
</dbReference>
<name>A0A554MV43_9EURY</name>
<evidence type="ECO:0008006" key="4">
    <source>
        <dbReference type="Google" id="ProtNLM"/>
    </source>
</evidence>
<feature type="compositionally biased region" description="Basic and acidic residues" evidence="1">
    <location>
        <begin position="37"/>
        <end position="53"/>
    </location>
</feature>
<keyword evidence="3" id="KW-1185">Reference proteome</keyword>
<evidence type="ECO:0000313" key="2">
    <source>
        <dbReference type="EMBL" id="TSD09007.1"/>
    </source>
</evidence>
<protein>
    <recommendedName>
        <fullName evidence="4">Small CPxCG-related zinc finger protein</fullName>
    </recommendedName>
</protein>
<evidence type="ECO:0000313" key="3">
    <source>
        <dbReference type="Proteomes" id="UP000319894"/>
    </source>
</evidence>
<dbReference type="InParanoid" id="A0A554MV43"/>
<reference evidence="2 3" key="1">
    <citation type="submission" date="2018-06" db="EMBL/GenBank/DDBJ databases">
        <title>Natronomonas sp. F16-60 a new haloarchaeon isolated from a solar saltern of Isla Cristina, Huelva, Spain.</title>
        <authorList>
            <person name="Duran-Viseras A."/>
            <person name="Sanchez-Porro C."/>
            <person name="Ventosa A."/>
        </authorList>
    </citation>
    <scope>NUCLEOTIDE SEQUENCE [LARGE SCALE GENOMIC DNA]</scope>
    <source>
        <strain evidence="2 3">F16-60</strain>
    </source>
</reference>
<dbReference type="EMBL" id="QMDX01000018">
    <property type="protein sequence ID" value="TSD09007.1"/>
    <property type="molecule type" value="Genomic_DNA"/>
</dbReference>
<dbReference type="AlphaFoldDB" id="A0A554MV43"/>
<dbReference type="Proteomes" id="UP000319894">
    <property type="component" value="Unassembled WGS sequence"/>
</dbReference>
<comment type="caution">
    <text evidence="2">The sequence shown here is derived from an EMBL/GenBank/DDBJ whole genome shotgun (WGS) entry which is preliminary data.</text>
</comment>
<feature type="region of interest" description="Disordered" evidence="1">
    <location>
        <begin position="1"/>
        <end position="53"/>
    </location>
</feature>